<evidence type="ECO:0000313" key="1">
    <source>
        <dbReference type="EMBL" id="GAA4962105.1"/>
    </source>
</evidence>
<accession>A0ABP9H4S9</accession>
<protein>
    <submittedName>
        <fullName evidence="1">SCO2524 family protein</fullName>
    </submittedName>
</protein>
<sequence>MLIRPRQQILEIWRGVARLSDPAGQGRQTAEANSITDAEKLLCLMYPAYELDGFRLDTPDETADDVLDALRTLGDRVSIPRHLTEMIADFLEAYTEPDGTPVFSGGNCLVTADPGSRPAPAQLRLDVVNSLSMSLTLTLTSLRFLKAFGREVRRPDLRRRIAAVEEGLGKRLTASMVGLIRSFAVRTLPHTSPEGRALLGMLGNAQAHSRNADTRLANLLRPIRFGLIDLLDGADAPPGLDDDEMLFECGWAWSVRKDAPLLTTAQDIGGQPDGVAEPVPDLYFTVIALDGLMDIFTDRTLMLSLLTAEQQQLAHTLRLQAELTHRYWSVVACFGDGTWPLERLPWQTVDGRASDYFTLLVMSVVAQDLLRRQAGDEDLERTIRTIELLAIRARIPQRGETAVAGRTRSAPAVNLELPGSETLGPPLRWPLSDFPTVLLKRAVQFAGLAHEPESRDRLLRLAEATLAHVWESRRQYGPADGLWHEPSRLPDDAAAPVAPSWTHTERVVESLVAAAGMLRGAPLRSTRVTELARGMILEAEHLLGQELLQVASGPVSSLHTSLQRMQSRLRRAREILGERPGSAYAIVAEVLRELDELTAARQHSTSARA</sequence>
<keyword evidence="2" id="KW-1185">Reference proteome</keyword>
<reference evidence="2" key="1">
    <citation type="journal article" date="2019" name="Int. J. Syst. Evol. Microbiol.">
        <title>The Global Catalogue of Microorganisms (GCM) 10K type strain sequencing project: providing services to taxonomists for standard genome sequencing and annotation.</title>
        <authorList>
            <consortium name="The Broad Institute Genomics Platform"/>
            <consortium name="The Broad Institute Genome Sequencing Center for Infectious Disease"/>
            <person name="Wu L."/>
            <person name="Ma J."/>
        </authorList>
    </citation>
    <scope>NUCLEOTIDE SEQUENCE [LARGE SCALE GENOMIC DNA]</scope>
    <source>
        <strain evidence="2">JCM 17986</strain>
    </source>
</reference>
<gene>
    <name evidence="1" type="ORF">GCM10023205_27270</name>
</gene>
<name>A0ABP9H4S9_9ACTN</name>
<organism evidence="1 2">
    <name type="scientific">Yinghuangia aomiensis</name>
    <dbReference type="NCBI Taxonomy" id="676205"/>
    <lineage>
        <taxon>Bacteria</taxon>
        <taxon>Bacillati</taxon>
        <taxon>Actinomycetota</taxon>
        <taxon>Actinomycetes</taxon>
        <taxon>Kitasatosporales</taxon>
        <taxon>Streptomycetaceae</taxon>
        <taxon>Yinghuangia</taxon>
    </lineage>
</organism>
<evidence type="ECO:0000313" key="2">
    <source>
        <dbReference type="Proteomes" id="UP001500466"/>
    </source>
</evidence>
<dbReference type="RefSeq" id="WP_345675688.1">
    <property type="nucleotide sequence ID" value="NZ_BAABHS010000008.1"/>
</dbReference>
<dbReference type="InterPro" id="IPR049777">
    <property type="entry name" value="SCO2524-like"/>
</dbReference>
<proteinExistence type="predicted"/>
<comment type="caution">
    <text evidence="1">The sequence shown here is derived from an EMBL/GenBank/DDBJ whole genome shotgun (WGS) entry which is preliminary data.</text>
</comment>
<dbReference type="EMBL" id="BAABHS010000008">
    <property type="protein sequence ID" value="GAA4962105.1"/>
    <property type="molecule type" value="Genomic_DNA"/>
</dbReference>
<dbReference type="NCBIfam" id="NF040567">
    <property type="entry name" value="SCO2524_fam"/>
    <property type="match status" value="1"/>
</dbReference>
<dbReference type="Proteomes" id="UP001500466">
    <property type="component" value="Unassembled WGS sequence"/>
</dbReference>